<evidence type="ECO:0000313" key="3">
    <source>
        <dbReference type="EMBL" id="NMH66131.1"/>
    </source>
</evidence>
<evidence type="ECO:0000256" key="2">
    <source>
        <dbReference type="SAM" id="Phobius"/>
    </source>
</evidence>
<organism evidence="3 4">
    <name type="scientific">Shewanella salipaludis</name>
    <dbReference type="NCBI Taxonomy" id="2723052"/>
    <lineage>
        <taxon>Bacteria</taxon>
        <taxon>Pseudomonadati</taxon>
        <taxon>Pseudomonadota</taxon>
        <taxon>Gammaproteobacteria</taxon>
        <taxon>Alteromonadales</taxon>
        <taxon>Shewanellaceae</taxon>
        <taxon>Shewanella</taxon>
    </lineage>
</organism>
<evidence type="ECO:0000256" key="1">
    <source>
        <dbReference type="SAM" id="MobiDB-lite"/>
    </source>
</evidence>
<evidence type="ECO:0000313" key="4">
    <source>
        <dbReference type="Proteomes" id="UP000737113"/>
    </source>
</evidence>
<dbReference type="Proteomes" id="UP000737113">
    <property type="component" value="Unassembled WGS sequence"/>
</dbReference>
<sequence>MMPCPAKINNPPSLQLSNEKRGNDVRQSTVARFPDFPSCSTGTRQHWCKMLALLNVSAHLIWISAGELITKLVAKRSNQKLQAYVYFLSLLTVAGWLCMANPYWNQ</sequence>
<proteinExistence type="predicted"/>
<reference evidence="3" key="1">
    <citation type="submission" date="2020-04" db="EMBL/GenBank/DDBJ databases">
        <title>Description of Shewanella salipaludis sp. nov., isolated from a salt marsh.</title>
        <authorList>
            <person name="Park S."/>
            <person name="Yoon J.-H."/>
        </authorList>
    </citation>
    <scope>NUCLEOTIDE SEQUENCE</scope>
    <source>
        <strain evidence="3">SHSM-M6</strain>
    </source>
</reference>
<dbReference type="AlphaFoldDB" id="A0A972FUQ9"/>
<protein>
    <submittedName>
        <fullName evidence="3">Uncharacterized protein</fullName>
    </submittedName>
</protein>
<name>A0A972FUQ9_9GAMM</name>
<gene>
    <name evidence="3" type="ORF">HC757_13270</name>
</gene>
<comment type="caution">
    <text evidence="3">The sequence shown here is derived from an EMBL/GenBank/DDBJ whole genome shotgun (WGS) entry which is preliminary data.</text>
</comment>
<feature type="transmembrane region" description="Helical" evidence="2">
    <location>
        <begin position="81"/>
        <end position="104"/>
    </location>
</feature>
<feature type="transmembrane region" description="Helical" evidence="2">
    <location>
        <begin position="50"/>
        <end position="69"/>
    </location>
</feature>
<feature type="region of interest" description="Disordered" evidence="1">
    <location>
        <begin position="1"/>
        <end position="25"/>
    </location>
</feature>
<keyword evidence="2" id="KW-1133">Transmembrane helix</keyword>
<keyword evidence="2" id="KW-0812">Transmembrane</keyword>
<dbReference type="RefSeq" id="WP_169564852.1">
    <property type="nucleotide sequence ID" value="NZ_JAAXYH010000009.1"/>
</dbReference>
<accession>A0A972FUQ9</accession>
<keyword evidence="2" id="KW-0472">Membrane</keyword>
<dbReference type="EMBL" id="JAAXYH010000009">
    <property type="protein sequence ID" value="NMH66131.1"/>
    <property type="molecule type" value="Genomic_DNA"/>
</dbReference>
<keyword evidence="4" id="KW-1185">Reference proteome</keyword>